<keyword evidence="3" id="KW-0378">Hydrolase</keyword>
<sequence length="316" mass="33855">MATGQFVSARRIQQADITGQLYAGVGQGPHNGVLVLHGGGGGGGYERAYARLLAQHGYTALCLEYFGTADRPDALAEIPLEYFEQGIQWLRSRRQVLSEDVGVVGFSRGGEAALLVGSHAANVGSVVGYVPSGIAFPAPTWMDGIEEEGPAWTVNGDPVPYLPVDEFVETSDEGLAETVEQTAASERPGALDGASAEQRRRAEIPVENIDGPVLLVSGGADAVWQSPALAERAVERLQRHDHPRSVQHRTFPEAGHAIRVPYRLDGEVDPDEKHRFGGTHAANARASAQAWAATLQVLREGLGEQADSRHHTHGRR</sequence>
<dbReference type="Proteomes" id="UP001596414">
    <property type="component" value="Unassembled WGS sequence"/>
</dbReference>
<dbReference type="AlphaFoldDB" id="A0ABD5XAK9"/>
<accession>A0ABD5XAK9</accession>
<dbReference type="InterPro" id="IPR029058">
    <property type="entry name" value="AB_hydrolase_fold"/>
</dbReference>
<evidence type="ECO:0000259" key="2">
    <source>
        <dbReference type="Pfam" id="PF08840"/>
    </source>
</evidence>
<evidence type="ECO:0000313" key="3">
    <source>
        <dbReference type="EMBL" id="MFC7125432.1"/>
    </source>
</evidence>
<dbReference type="Pfam" id="PF08840">
    <property type="entry name" value="BAAT_C"/>
    <property type="match status" value="1"/>
</dbReference>
<feature type="active site" description="Charge relay system" evidence="1">
    <location>
        <position position="221"/>
    </location>
</feature>
<dbReference type="EMBL" id="JBHSZQ010000004">
    <property type="protein sequence ID" value="MFC7125432.1"/>
    <property type="molecule type" value="Genomic_DNA"/>
</dbReference>
<feature type="active site" description="Charge relay system" evidence="1">
    <location>
        <position position="107"/>
    </location>
</feature>
<evidence type="ECO:0000256" key="1">
    <source>
        <dbReference type="PIRSR" id="PIRSR016521-1"/>
    </source>
</evidence>
<dbReference type="PIRSF" id="PIRSF016521">
    <property type="entry name" value="Acyl-CoA_hydro"/>
    <property type="match status" value="1"/>
</dbReference>
<evidence type="ECO:0000313" key="4">
    <source>
        <dbReference type="Proteomes" id="UP001596414"/>
    </source>
</evidence>
<dbReference type="GO" id="GO:0016787">
    <property type="term" value="F:hydrolase activity"/>
    <property type="evidence" value="ECO:0007669"/>
    <property type="project" value="UniProtKB-KW"/>
</dbReference>
<dbReference type="SUPFAM" id="SSF53474">
    <property type="entry name" value="alpha/beta-Hydrolases"/>
    <property type="match status" value="1"/>
</dbReference>
<protein>
    <submittedName>
        <fullName evidence="3">Acyl-CoA thioester hydrolase/BAAT C-terminal domain-containing protein</fullName>
    </submittedName>
</protein>
<reference evidence="3 4" key="1">
    <citation type="journal article" date="2014" name="Int. J. Syst. Evol. Microbiol.">
        <title>Complete genome sequence of Corynebacterium casei LMG S-19264T (=DSM 44701T), isolated from a smear-ripened cheese.</title>
        <authorList>
            <consortium name="US DOE Joint Genome Institute (JGI-PGF)"/>
            <person name="Walter F."/>
            <person name="Albersmeier A."/>
            <person name="Kalinowski J."/>
            <person name="Ruckert C."/>
        </authorList>
    </citation>
    <scope>NUCLEOTIDE SEQUENCE [LARGE SCALE GENOMIC DNA]</scope>
    <source>
        <strain evidence="3 4">CGMCC 4.7215</strain>
    </source>
</reference>
<dbReference type="PANTHER" id="PTHR10824:SF4">
    <property type="entry name" value="ACYL-COENZYME A THIOESTERASE 1-LIKE"/>
    <property type="match status" value="1"/>
</dbReference>
<dbReference type="RefSeq" id="WP_267636427.1">
    <property type="nucleotide sequence ID" value="NZ_JAODIY010000004.1"/>
</dbReference>
<dbReference type="PANTHER" id="PTHR10824">
    <property type="entry name" value="ACYL-COENZYME A THIOESTERASE-RELATED"/>
    <property type="match status" value="1"/>
</dbReference>
<name>A0ABD5XAK9_9EURY</name>
<dbReference type="InterPro" id="IPR016662">
    <property type="entry name" value="Acyl-CoA_thioEstase_long-chain"/>
</dbReference>
<proteinExistence type="predicted"/>
<feature type="active site" description="Charge relay system" evidence="1">
    <location>
        <position position="256"/>
    </location>
</feature>
<comment type="caution">
    <text evidence="3">The sequence shown here is derived from an EMBL/GenBank/DDBJ whole genome shotgun (WGS) entry which is preliminary data.</text>
</comment>
<gene>
    <name evidence="3" type="ORF">ACFQJ7_05180</name>
</gene>
<dbReference type="InterPro" id="IPR014940">
    <property type="entry name" value="BAAT_C"/>
</dbReference>
<organism evidence="3 4">
    <name type="scientific">Halovenus rubra</name>
    <dbReference type="NCBI Taxonomy" id="869890"/>
    <lineage>
        <taxon>Archaea</taxon>
        <taxon>Methanobacteriati</taxon>
        <taxon>Methanobacteriota</taxon>
        <taxon>Stenosarchaea group</taxon>
        <taxon>Halobacteria</taxon>
        <taxon>Halobacteriales</taxon>
        <taxon>Haloarculaceae</taxon>
        <taxon>Halovenus</taxon>
    </lineage>
</organism>
<feature type="domain" description="BAAT/Acyl-CoA thioester hydrolase C-terminal" evidence="2">
    <location>
        <begin position="78"/>
        <end position="303"/>
    </location>
</feature>
<dbReference type="Gene3D" id="3.40.50.1820">
    <property type="entry name" value="alpha/beta hydrolase"/>
    <property type="match status" value="1"/>
</dbReference>